<dbReference type="InterPro" id="IPR034457">
    <property type="entry name" value="Organic_radical-activating"/>
</dbReference>
<dbReference type="PANTHER" id="PTHR30352">
    <property type="entry name" value="PYRUVATE FORMATE-LYASE-ACTIVATING ENZYME"/>
    <property type="match status" value="1"/>
</dbReference>
<keyword evidence="5 6" id="KW-0411">Iron-sulfur</keyword>
<keyword evidence="4 6" id="KW-0408">Iron</keyword>
<feature type="binding site" evidence="6">
    <location>
        <position position="69"/>
    </location>
    <ligand>
        <name>[4Fe-4S] cluster</name>
        <dbReference type="ChEBI" id="CHEBI:49883"/>
        <note>4Fe-4S-S-AdoMet</note>
    </ligand>
</feature>
<accession>A0A7C0Y3L8</accession>
<dbReference type="GO" id="GO:0046872">
    <property type="term" value="F:metal ion binding"/>
    <property type="evidence" value="ECO:0007669"/>
    <property type="project" value="UniProtKB-KW"/>
</dbReference>
<organism evidence="8">
    <name type="scientific">Desulfofervidus auxilii</name>
    <dbReference type="NCBI Taxonomy" id="1621989"/>
    <lineage>
        <taxon>Bacteria</taxon>
        <taxon>Pseudomonadati</taxon>
        <taxon>Thermodesulfobacteriota</taxon>
        <taxon>Candidatus Desulfofervidia</taxon>
        <taxon>Candidatus Desulfofervidales</taxon>
        <taxon>Candidatus Desulfofervidaceae</taxon>
        <taxon>Candidatus Desulfofervidus</taxon>
    </lineage>
</organism>
<sequence>MQNDCELLKQGFRPGKCLVHNRKKGRACELTLKYKDGIPYRLIKSAHLSRPEHYFSIYQSGCNLECLKCHSWSFTQYADGKWLSPNDILTLAKKYAEKITYYEPRERATSFHALDLCRGCGVCVEPDFIHVFEQGKVKEKFYLKPTGRRGELCPNKLEPNQIVLSPQGLGPARNIIAFTGGDLGCKPDFYVKCAEKIKEEDLPLWILFETNGYGLTPKNLDILKEAGVDSFWLDIKAYYPDVHKKLTGVSNEWILKLPEEILKRDFVLEVLSLYIPGWVEEDQIRKIAEIISKVDKKIPFTILAFFPEYKMRDVPPPNLKQMLNAYYEVKEVGLENVRLGNLGVFIKNDKELKILLEKAKDAI</sequence>
<evidence type="ECO:0000256" key="4">
    <source>
        <dbReference type="ARBA" id="ARBA00023004"/>
    </source>
</evidence>
<gene>
    <name evidence="8" type="ORF">ENG63_08325</name>
</gene>
<reference evidence="8" key="1">
    <citation type="journal article" date="2020" name="mSystems">
        <title>Genome- and Community-Level Interaction Insights into Carbon Utilization and Element Cycling Functions of Hydrothermarchaeota in Hydrothermal Sediment.</title>
        <authorList>
            <person name="Zhou Z."/>
            <person name="Liu Y."/>
            <person name="Xu W."/>
            <person name="Pan J."/>
            <person name="Luo Z.H."/>
            <person name="Li M."/>
        </authorList>
    </citation>
    <scope>NUCLEOTIDE SEQUENCE [LARGE SCALE GENOMIC DNA]</scope>
    <source>
        <strain evidence="8">HyVt-233</strain>
    </source>
</reference>
<dbReference type="GO" id="GO:0003824">
    <property type="term" value="F:catalytic activity"/>
    <property type="evidence" value="ECO:0007669"/>
    <property type="project" value="InterPro"/>
</dbReference>
<dbReference type="InterPro" id="IPR007197">
    <property type="entry name" value="rSAM"/>
</dbReference>
<keyword evidence="1" id="KW-0004">4Fe-4S</keyword>
<dbReference type="InterPro" id="IPR016431">
    <property type="entry name" value="Pyrv-formate_lyase-activ_prd"/>
</dbReference>
<feature type="binding site" evidence="6">
    <location>
        <position position="66"/>
    </location>
    <ligand>
        <name>[4Fe-4S] cluster</name>
        <dbReference type="ChEBI" id="CHEBI:49883"/>
        <note>4Fe-4S-S-AdoMet</note>
    </ligand>
</feature>
<dbReference type="CDD" id="cd01335">
    <property type="entry name" value="Radical_SAM"/>
    <property type="match status" value="1"/>
</dbReference>
<feature type="binding site" evidence="6">
    <location>
        <position position="62"/>
    </location>
    <ligand>
        <name>[4Fe-4S] cluster</name>
        <dbReference type="ChEBI" id="CHEBI:49883"/>
        <note>4Fe-4S-S-AdoMet</note>
    </ligand>
</feature>
<dbReference type="Proteomes" id="UP000886289">
    <property type="component" value="Unassembled WGS sequence"/>
</dbReference>
<proteinExistence type="predicted"/>
<name>A0A7C0Y3L8_DESA2</name>
<evidence type="ECO:0000256" key="2">
    <source>
        <dbReference type="ARBA" id="ARBA00022691"/>
    </source>
</evidence>
<evidence type="ECO:0000259" key="7">
    <source>
        <dbReference type="Pfam" id="PF04055"/>
    </source>
</evidence>
<dbReference type="Gene3D" id="3.20.20.70">
    <property type="entry name" value="Aldolase class I"/>
    <property type="match status" value="1"/>
</dbReference>
<protein>
    <submittedName>
        <fullName evidence="8">Radical SAM protein</fullName>
    </submittedName>
</protein>
<dbReference type="AlphaFoldDB" id="A0A7C0Y3L8"/>
<keyword evidence="3 6" id="KW-0479">Metal-binding</keyword>
<dbReference type="Pfam" id="PF04055">
    <property type="entry name" value="Radical_SAM"/>
    <property type="match status" value="1"/>
</dbReference>
<comment type="cofactor">
    <cofactor evidence="6">
        <name>[4Fe-4S] cluster</name>
        <dbReference type="ChEBI" id="CHEBI:49883"/>
    </cofactor>
    <text evidence="6">Binds 1 [4Fe-4S] cluster. The cluster is coordinated with 3 cysteines and an exchangeable S-adenosyl-L-methionine.</text>
</comment>
<dbReference type="PIRSF" id="PIRSF004869">
    <property type="entry name" value="PflX_prd"/>
    <property type="match status" value="1"/>
</dbReference>
<evidence type="ECO:0000313" key="8">
    <source>
        <dbReference type="EMBL" id="HDD44846.1"/>
    </source>
</evidence>
<keyword evidence="2 6" id="KW-0949">S-adenosyl-L-methionine</keyword>
<evidence type="ECO:0000256" key="6">
    <source>
        <dbReference type="PIRSR" id="PIRSR004869-50"/>
    </source>
</evidence>
<feature type="domain" description="Radical SAM core" evidence="7">
    <location>
        <begin position="173"/>
        <end position="282"/>
    </location>
</feature>
<evidence type="ECO:0000256" key="5">
    <source>
        <dbReference type="ARBA" id="ARBA00023014"/>
    </source>
</evidence>
<dbReference type="SUPFAM" id="SSF102114">
    <property type="entry name" value="Radical SAM enzymes"/>
    <property type="match status" value="1"/>
</dbReference>
<evidence type="ECO:0000256" key="3">
    <source>
        <dbReference type="ARBA" id="ARBA00022723"/>
    </source>
</evidence>
<dbReference type="InterPro" id="IPR013785">
    <property type="entry name" value="Aldolase_TIM"/>
</dbReference>
<comment type="caution">
    <text evidence="8">The sequence shown here is derived from an EMBL/GenBank/DDBJ whole genome shotgun (WGS) entry which is preliminary data.</text>
</comment>
<dbReference type="PANTHER" id="PTHR30352:SF22">
    <property type="entry name" value="PYRUVATE FORMATE-LYASE ACTIVATING ENZYME HOMOLOG"/>
    <property type="match status" value="1"/>
</dbReference>
<dbReference type="EMBL" id="DRBS01000308">
    <property type="protein sequence ID" value="HDD44846.1"/>
    <property type="molecule type" value="Genomic_DNA"/>
</dbReference>
<dbReference type="InterPro" id="IPR058240">
    <property type="entry name" value="rSAM_sf"/>
</dbReference>
<evidence type="ECO:0000256" key="1">
    <source>
        <dbReference type="ARBA" id="ARBA00022485"/>
    </source>
</evidence>
<dbReference type="GO" id="GO:0051539">
    <property type="term" value="F:4 iron, 4 sulfur cluster binding"/>
    <property type="evidence" value="ECO:0007669"/>
    <property type="project" value="UniProtKB-KW"/>
</dbReference>